<name>A0A1M5JFB0_9ALTE</name>
<keyword evidence="1" id="KW-0732">Signal</keyword>
<feature type="chain" id="PRO_5013019578" evidence="1">
    <location>
        <begin position="22"/>
        <end position="405"/>
    </location>
</feature>
<evidence type="ECO:0000313" key="3">
    <source>
        <dbReference type="EMBL" id="SHG39218.1"/>
    </source>
</evidence>
<gene>
    <name evidence="3" type="ORF">SAMN05216361_2070</name>
</gene>
<keyword evidence="3" id="KW-0378">Hydrolase</keyword>
<dbReference type="InterPro" id="IPR005135">
    <property type="entry name" value="Endo/exonuclease/phosphatase"/>
</dbReference>
<dbReference type="STRING" id="634436.SAMN05216361_2070"/>
<feature type="signal peptide" evidence="1">
    <location>
        <begin position="1"/>
        <end position="21"/>
    </location>
</feature>
<protein>
    <submittedName>
        <fullName evidence="3">Endonuclease/Exonuclease/phosphatase family protein</fullName>
    </submittedName>
</protein>
<dbReference type="AlphaFoldDB" id="A0A1M5JFB0"/>
<dbReference type="OrthoDB" id="292013at2"/>
<dbReference type="RefSeq" id="WP_073321964.1">
    <property type="nucleotide sequence ID" value="NZ_FQWD01000003.1"/>
</dbReference>
<feature type="domain" description="Endonuclease/exonuclease/phosphatase" evidence="2">
    <location>
        <begin position="42"/>
        <end position="395"/>
    </location>
</feature>
<dbReference type="Pfam" id="PF03372">
    <property type="entry name" value="Exo_endo_phos"/>
    <property type="match status" value="1"/>
</dbReference>
<accession>A0A1M5JFB0</accession>
<evidence type="ECO:0000313" key="4">
    <source>
        <dbReference type="Proteomes" id="UP000184520"/>
    </source>
</evidence>
<evidence type="ECO:0000259" key="2">
    <source>
        <dbReference type="Pfam" id="PF03372"/>
    </source>
</evidence>
<sequence>MINKLFSPCFIFSVGVLGLLAGCTDASSPQSESNDVPVIRVATFNVSMEANNYRSQDVTPSEQTLLTLLNDPQQPQIRNIAEIIQRVAPDIILLNEFDYSAGATPSAAQRFINHFLAVSQQGQTPQHYDYIYAAPVNTGEPSPFDLDGDGKATGTGGDAYGYGIYPGQYGMVLLSKFPIDTDAVRTFQMFHWQDMPGAQQPVHPDTQDSWYSDQAWQGMRLSSKSHWDIPVNVKGKWLHVLAMHPTPPTFDGPEDRNGKRNHDEIRLMADYLSPDKASYLYDDNGNKGGIAQNSRFVLVGDFNATDVGDKHRPGVIEQLLDHPRVNGDVVPESEGGRAHCSQAFCARYTAEWGARADYVLPSKYGLSVKQSGVFWPAEASPLYRLVENRQASSDHRLVWVDIAVE</sequence>
<dbReference type="EMBL" id="FQWD01000003">
    <property type="protein sequence ID" value="SHG39218.1"/>
    <property type="molecule type" value="Genomic_DNA"/>
</dbReference>
<keyword evidence="4" id="KW-1185">Reference proteome</keyword>
<organism evidence="3 4">
    <name type="scientific">Marisediminitalea aggregata</name>
    <dbReference type="NCBI Taxonomy" id="634436"/>
    <lineage>
        <taxon>Bacteria</taxon>
        <taxon>Pseudomonadati</taxon>
        <taxon>Pseudomonadota</taxon>
        <taxon>Gammaproteobacteria</taxon>
        <taxon>Alteromonadales</taxon>
        <taxon>Alteromonadaceae</taxon>
        <taxon>Marisediminitalea</taxon>
    </lineage>
</organism>
<dbReference type="GO" id="GO:0004527">
    <property type="term" value="F:exonuclease activity"/>
    <property type="evidence" value="ECO:0007669"/>
    <property type="project" value="UniProtKB-KW"/>
</dbReference>
<dbReference type="PROSITE" id="PS51257">
    <property type="entry name" value="PROKAR_LIPOPROTEIN"/>
    <property type="match status" value="1"/>
</dbReference>
<dbReference type="Gene3D" id="3.60.10.10">
    <property type="entry name" value="Endonuclease/exonuclease/phosphatase"/>
    <property type="match status" value="1"/>
</dbReference>
<dbReference type="InterPro" id="IPR036691">
    <property type="entry name" value="Endo/exonu/phosph_ase_sf"/>
</dbReference>
<evidence type="ECO:0000256" key="1">
    <source>
        <dbReference type="SAM" id="SignalP"/>
    </source>
</evidence>
<dbReference type="SUPFAM" id="SSF56219">
    <property type="entry name" value="DNase I-like"/>
    <property type="match status" value="1"/>
</dbReference>
<dbReference type="Proteomes" id="UP000184520">
    <property type="component" value="Unassembled WGS sequence"/>
</dbReference>
<keyword evidence="3" id="KW-0255">Endonuclease</keyword>
<reference evidence="4" key="1">
    <citation type="submission" date="2016-11" db="EMBL/GenBank/DDBJ databases">
        <authorList>
            <person name="Varghese N."/>
            <person name="Submissions S."/>
        </authorList>
    </citation>
    <scope>NUCLEOTIDE SEQUENCE [LARGE SCALE GENOMIC DNA]</scope>
    <source>
        <strain evidence="4">CGMCC 1.8995</strain>
    </source>
</reference>
<dbReference type="GO" id="GO:0004519">
    <property type="term" value="F:endonuclease activity"/>
    <property type="evidence" value="ECO:0007669"/>
    <property type="project" value="UniProtKB-KW"/>
</dbReference>
<keyword evidence="3" id="KW-0269">Exonuclease</keyword>
<proteinExistence type="predicted"/>
<keyword evidence="3" id="KW-0540">Nuclease</keyword>